<dbReference type="InterPro" id="IPR001036">
    <property type="entry name" value="Acrflvin-R"/>
</dbReference>
<dbReference type="Gene3D" id="3.30.70.1430">
    <property type="entry name" value="Multidrug efflux transporter AcrB pore domain"/>
    <property type="match status" value="2"/>
</dbReference>
<dbReference type="GO" id="GO:0005886">
    <property type="term" value="C:plasma membrane"/>
    <property type="evidence" value="ECO:0007669"/>
    <property type="project" value="UniProtKB-SubCell"/>
</dbReference>
<dbReference type="RefSeq" id="WP_087507474.1">
    <property type="nucleotide sequence ID" value="NZ_BMDX01000026.1"/>
</dbReference>
<dbReference type="FunFam" id="3.30.70.1430:FF:000001">
    <property type="entry name" value="Efflux pump membrane transporter"/>
    <property type="match status" value="1"/>
</dbReference>
<dbReference type="Gene3D" id="3.30.2090.10">
    <property type="entry name" value="Multidrug efflux transporter AcrB TolC docking domain, DN and DC subdomains"/>
    <property type="match status" value="2"/>
</dbReference>
<evidence type="ECO:0000256" key="6">
    <source>
        <dbReference type="ARBA" id="ARBA00022692"/>
    </source>
</evidence>
<feature type="transmembrane region" description="Helical" evidence="9">
    <location>
        <begin position="531"/>
        <end position="551"/>
    </location>
</feature>
<feature type="transmembrane region" description="Helical" evidence="9">
    <location>
        <begin position="896"/>
        <end position="916"/>
    </location>
</feature>
<proteinExistence type="inferred from homology"/>
<dbReference type="GO" id="GO:0009636">
    <property type="term" value="P:response to toxic substance"/>
    <property type="evidence" value="ECO:0007669"/>
    <property type="project" value="UniProtKB-ARBA"/>
</dbReference>
<reference evidence="11" key="1">
    <citation type="journal article" date="2019" name="Int. J. Syst. Evol. Microbiol.">
        <title>The Global Catalogue of Microorganisms (GCM) 10K type strain sequencing project: providing services to taxonomists for standard genome sequencing and annotation.</title>
        <authorList>
            <consortium name="The Broad Institute Genomics Platform"/>
            <consortium name="The Broad Institute Genome Sequencing Center for Infectious Disease"/>
            <person name="Wu L."/>
            <person name="Ma J."/>
        </authorList>
    </citation>
    <scope>NUCLEOTIDE SEQUENCE [LARGE SCALE GENOMIC DNA]</scope>
    <source>
        <strain evidence="11">CGMCC 1.10130</strain>
    </source>
</reference>
<dbReference type="NCBIfam" id="NF000282">
    <property type="entry name" value="RND_permease_1"/>
    <property type="match status" value="1"/>
</dbReference>
<evidence type="ECO:0000313" key="10">
    <source>
        <dbReference type="EMBL" id="GGA88879.1"/>
    </source>
</evidence>
<comment type="similarity">
    <text evidence="2 9">Belongs to the resistance-nodulation-cell division (RND) (TC 2.A.6) family.</text>
</comment>
<keyword evidence="5 9" id="KW-0997">Cell inner membrane</keyword>
<dbReference type="Gene3D" id="3.30.70.1320">
    <property type="entry name" value="Multidrug efflux transporter AcrB pore domain like"/>
    <property type="match status" value="1"/>
</dbReference>
<dbReference type="NCBIfam" id="TIGR00915">
    <property type="entry name" value="2A0602"/>
    <property type="match status" value="1"/>
</dbReference>
<dbReference type="AlphaFoldDB" id="A0A8J2UAA8"/>
<feature type="transmembrane region" description="Helical" evidence="9">
    <location>
        <begin position="367"/>
        <end position="389"/>
    </location>
</feature>
<dbReference type="Gene3D" id="1.20.1640.10">
    <property type="entry name" value="Multidrug efflux transporter AcrB transmembrane domain"/>
    <property type="match status" value="2"/>
</dbReference>
<evidence type="ECO:0000256" key="5">
    <source>
        <dbReference type="ARBA" id="ARBA00022519"/>
    </source>
</evidence>
<comment type="caution">
    <text evidence="10">The sequence shown here is derived from an EMBL/GenBank/DDBJ whole genome shotgun (WGS) entry which is preliminary data.</text>
</comment>
<protein>
    <recommendedName>
        <fullName evidence="9">Efflux pump membrane transporter</fullName>
    </recommendedName>
</protein>
<feature type="transmembrane region" description="Helical" evidence="9">
    <location>
        <begin position="472"/>
        <end position="499"/>
    </location>
</feature>
<keyword evidence="4" id="KW-1003">Cell membrane</keyword>
<dbReference type="Proteomes" id="UP000619743">
    <property type="component" value="Unassembled WGS sequence"/>
</dbReference>
<keyword evidence="11" id="KW-1185">Reference proteome</keyword>
<feature type="transmembrane region" description="Helical" evidence="9">
    <location>
        <begin position="871"/>
        <end position="889"/>
    </location>
</feature>
<evidence type="ECO:0000256" key="2">
    <source>
        <dbReference type="ARBA" id="ARBA00010942"/>
    </source>
</evidence>
<evidence type="ECO:0000256" key="4">
    <source>
        <dbReference type="ARBA" id="ARBA00022475"/>
    </source>
</evidence>
<dbReference type="GO" id="GO:0015562">
    <property type="term" value="F:efflux transmembrane transporter activity"/>
    <property type="evidence" value="ECO:0007669"/>
    <property type="project" value="InterPro"/>
</dbReference>
<feature type="transmembrane region" description="Helical" evidence="9">
    <location>
        <begin position="341"/>
        <end position="360"/>
    </location>
</feature>
<dbReference type="InterPro" id="IPR004764">
    <property type="entry name" value="MdtF-like"/>
</dbReference>
<feature type="transmembrane region" description="Helical" evidence="9">
    <location>
        <begin position="12"/>
        <end position="31"/>
    </location>
</feature>
<evidence type="ECO:0000313" key="11">
    <source>
        <dbReference type="Proteomes" id="UP000619743"/>
    </source>
</evidence>
<feature type="transmembrane region" description="Helical" evidence="9">
    <location>
        <begin position="966"/>
        <end position="987"/>
    </location>
</feature>
<keyword evidence="7 9" id="KW-1133">Transmembrane helix</keyword>
<dbReference type="PANTHER" id="PTHR32063">
    <property type="match status" value="1"/>
</dbReference>
<dbReference type="SUPFAM" id="SSF82866">
    <property type="entry name" value="Multidrug efflux transporter AcrB transmembrane domain"/>
    <property type="match status" value="2"/>
</dbReference>
<keyword evidence="6 9" id="KW-0812">Transmembrane</keyword>
<keyword evidence="3 9" id="KW-0813">Transport</keyword>
<organism evidence="10 11">
    <name type="scientific">Neiella marina</name>
    <dbReference type="NCBI Taxonomy" id="508461"/>
    <lineage>
        <taxon>Bacteria</taxon>
        <taxon>Pseudomonadati</taxon>
        <taxon>Pseudomonadota</taxon>
        <taxon>Gammaproteobacteria</taxon>
        <taxon>Alteromonadales</taxon>
        <taxon>Echinimonadaceae</taxon>
        <taxon>Neiella</taxon>
    </lineage>
</organism>
<dbReference type="GO" id="GO:0042910">
    <property type="term" value="F:xenobiotic transmembrane transporter activity"/>
    <property type="evidence" value="ECO:0007669"/>
    <property type="project" value="TreeGrafter"/>
</dbReference>
<evidence type="ECO:0000256" key="3">
    <source>
        <dbReference type="ARBA" id="ARBA00022448"/>
    </source>
</evidence>
<keyword evidence="8 9" id="KW-0472">Membrane</keyword>
<feature type="transmembrane region" description="Helical" evidence="9">
    <location>
        <begin position="1007"/>
        <end position="1025"/>
    </location>
</feature>
<feature type="transmembrane region" description="Helical" evidence="9">
    <location>
        <begin position="444"/>
        <end position="466"/>
    </location>
</feature>
<comment type="subcellular location">
    <subcellularLocation>
        <location evidence="1 9">Cell inner membrane</location>
        <topology evidence="1 9">Multi-pass membrane protein</topology>
    </subcellularLocation>
</comment>
<dbReference type="Pfam" id="PF00873">
    <property type="entry name" value="ACR_tran"/>
    <property type="match status" value="1"/>
</dbReference>
<feature type="transmembrane region" description="Helical" evidence="9">
    <location>
        <begin position="922"/>
        <end position="945"/>
    </location>
</feature>
<dbReference type="InterPro" id="IPR027463">
    <property type="entry name" value="AcrB_DN_DC_subdom"/>
</dbReference>
<dbReference type="Gene3D" id="3.30.70.1440">
    <property type="entry name" value="Multidrug efflux transporter AcrB pore domain"/>
    <property type="match status" value="1"/>
</dbReference>
<evidence type="ECO:0000256" key="9">
    <source>
        <dbReference type="RuleBase" id="RU364070"/>
    </source>
</evidence>
<evidence type="ECO:0000256" key="7">
    <source>
        <dbReference type="ARBA" id="ARBA00022989"/>
    </source>
</evidence>
<evidence type="ECO:0000256" key="1">
    <source>
        <dbReference type="ARBA" id="ARBA00004429"/>
    </source>
</evidence>
<dbReference type="SUPFAM" id="SSF82693">
    <property type="entry name" value="Multidrug efflux transporter AcrB pore domain, PN1, PN2, PC1 and PC2 subdomains"/>
    <property type="match status" value="3"/>
</dbReference>
<dbReference type="FunFam" id="1.20.1640.10:FF:000001">
    <property type="entry name" value="Efflux pump membrane transporter"/>
    <property type="match status" value="1"/>
</dbReference>
<gene>
    <name evidence="10" type="primary">acrF</name>
    <name evidence="10" type="ORF">GCM10011369_33780</name>
</gene>
<feature type="transmembrane region" description="Helical" evidence="9">
    <location>
        <begin position="395"/>
        <end position="414"/>
    </location>
</feature>
<dbReference type="EMBL" id="BMDX01000026">
    <property type="protein sequence ID" value="GGA88879.1"/>
    <property type="molecule type" value="Genomic_DNA"/>
</dbReference>
<dbReference type="PANTHER" id="PTHR32063:SF76">
    <property type="entry name" value="EFFLUX PUMP MEMBRANE TRANSPORTER"/>
    <property type="match status" value="1"/>
</dbReference>
<dbReference type="SUPFAM" id="SSF82714">
    <property type="entry name" value="Multidrug efflux transporter AcrB TolC docking domain, DN and DC subdomains"/>
    <property type="match status" value="2"/>
</dbReference>
<dbReference type="OrthoDB" id="9758297at2"/>
<accession>A0A8J2UAA8</accession>
<sequence>MFSSIFIDRPRFAVVISLVITIAGLIALKALPVAQFPDIVPPQVEVSTSYPGAGASVVEETVAQTIESKVVGVDNAMYMKSTSGSDGSYSLVVTFEVGTDPDINTVNTKNRVDLAMAQLPAEVQRQGVDVQKKSPALLQVIALTSPEETYDTLFLSNYANINLIDDLKRVKGVGDVFLFGIDYSMRIWLDTNRLTNLGLTVNDVIAALQSQNLQAAVGRIGAQPMTDDQAFQLNIQTKGRLVTQEEFEDVVIRANPDGSYVRVKDVGRTELGGRSVDLYSRFNGGATALLGIYQSPGANAIEVAEGVREIMATAGERFPDGMEYKISYDTTRFVEQSIEEVLHTLVEALVLVVIVVYLFLGNFRATLIPIIAVPVAIIGAMAVMLMMGFSANTVSLLALVVAIGIVVDDAIIVVESVEHIMEHEPDLSPAEAAKKAMGEITAPILAITSVLLAVFVPVAFIPGITGQMFQQFAVAVSASMVISAINALTLSPALCAVFLKRNHGKKNKVVSFVLGGIDKARDGYVSIVRRLVRVSILSLAGLAVVFGGIIFTNEQVPSGFLPDEDQGALMVEIQLPEGSSVNRTEQIVKHAEQIVMNTPGVEDVSATIGFSIIDNLAKSNSGFLIIVLEPFTERADESLSVHSIIKQLYGEFQTIGEANIFPFNLPPIIGLGTGSGFEYQIKDLQGRTPEELAAVSRGLIVEANQHEDLSGVFTTYSANTPQVYLDIDRNKAQTLGVNVSDLFLALQTMLGGYYVNDFNLFGRTWQVNLQGDMEDRNELEDIFRIHVRNNQGDMVPVRSVADAEIVLRPQSVVRYNNARSITINGSPAPGGSSSEALAAMEELSGDVLPPGYSFEWTTTALQEKRAAGQTGPILAAALLFVYLFLVALYESWSIPISVILSVSVALLGALTTLWMTGLENNLYAQIGIVVLIALSAKNGILIVEFSKEQREKGMSILDAAVEGAKLRFRAVMMTSFAFIAGLIPLVIAEGAGMLSRRGVGTAVFGGMIWSSVIGIMFIPMLYVVFQRMREKIHGNKEQPKQIEQSTAE</sequence>
<dbReference type="PRINTS" id="PR00702">
    <property type="entry name" value="ACRIFLAVINRP"/>
</dbReference>
<evidence type="ECO:0000256" key="8">
    <source>
        <dbReference type="ARBA" id="ARBA00023136"/>
    </source>
</evidence>
<name>A0A8J2UAA8_9GAMM</name>